<sequence>MGERSLRKQKMLKGKMMKHPKLLSGEPESDKKMIKRPKLLSGDPESSKAGAYIDKKMMKQPKLLRRELESSKVGAAIDRKTFGFPGGWKSKLQLNRVLESSKVAAAIDRKTFGFPEGRTSRELLSMTPRVVTDKKVVRRCEDITDERSDNNESRMKMRFAVENLKENMLLRVCGRQSCLKVPEEKIDHLLKMVQTKSEVQMNSDIGFEELKQIEAAAKYIYVRNMFTVWNHGGKKFMLITHYKMRRRAADYGEYRFRFFG</sequence>
<dbReference type="Proteomes" id="UP001632038">
    <property type="component" value="Unassembled WGS sequence"/>
</dbReference>
<feature type="region of interest" description="Disordered" evidence="1">
    <location>
        <begin position="1"/>
        <end position="50"/>
    </location>
</feature>
<evidence type="ECO:0000313" key="2">
    <source>
        <dbReference type="EMBL" id="KAL3613296.1"/>
    </source>
</evidence>
<evidence type="ECO:0000313" key="3">
    <source>
        <dbReference type="EMBL" id="KAL3625801.1"/>
    </source>
</evidence>
<protein>
    <submittedName>
        <fullName evidence="2">Uncharacterized protein</fullName>
    </submittedName>
</protein>
<reference evidence="4 5" key="1">
    <citation type="journal article" date="2024" name="IScience">
        <title>Strigolactones Initiate the Formation of Haustorium-like Structures in Castilleja.</title>
        <authorList>
            <person name="Buerger M."/>
            <person name="Peterson D."/>
            <person name="Chory J."/>
        </authorList>
    </citation>
    <scope>NUCLEOTIDE SEQUENCE [LARGE SCALE GENOMIC DNA]</scope>
    <source>
        <strain evidence="4">Tecolote</strain>
        <tissue evidence="4">Flower</tissue>
    </source>
</reference>
<accession>A0ABD3B7G3</accession>
<organism evidence="2 5">
    <name type="scientific">Castilleja foliolosa</name>
    <dbReference type="NCBI Taxonomy" id="1961234"/>
    <lineage>
        <taxon>Eukaryota</taxon>
        <taxon>Viridiplantae</taxon>
        <taxon>Streptophyta</taxon>
        <taxon>Embryophyta</taxon>
        <taxon>Tracheophyta</taxon>
        <taxon>Spermatophyta</taxon>
        <taxon>Magnoliopsida</taxon>
        <taxon>eudicotyledons</taxon>
        <taxon>Gunneridae</taxon>
        <taxon>Pentapetalae</taxon>
        <taxon>asterids</taxon>
        <taxon>lamiids</taxon>
        <taxon>Lamiales</taxon>
        <taxon>Orobanchaceae</taxon>
        <taxon>Pedicularideae</taxon>
        <taxon>Castillejinae</taxon>
        <taxon>Castilleja</taxon>
    </lineage>
</organism>
<evidence type="ECO:0000313" key="4">
    <source>
        <dbReference type="EMBL" id="KAL3625819.1"/>
    </source>
</evidence>
<reference evidence="2" key="2">
    <citation type="submission" date="2024-11" db="EMBL/GenBank/DDBJ databases">
        <authorList>
            <person name="Burger M."/>
            <person name="Chory J."/>
        </authorList>
    </citation>
    <scope>NUCLEOTIDE SEQUENCE</scope>
    <source>
        <strain evidence="2">Tecolote</strain>
        <tissue evidence="2">Flower</tissue>
    </source>
</reference>
<keyword evidence="5" id="KW-1185">Reference proteome</keyword>
<dbReference type="EMBL" id="JAVIJP010000048">
    <property type="protein sequence ID" value="KAL3625819.1"/>
    <property type="molecule type" value="Genomic_DNA"/>
</dbReference>
<dbReference type="AlphaFoldDB" id="A0ABD3B7G3"/>
<dbReference type="EMBL" id="JAVIJP010000156">
    <property type="protein sequence ID" value="KAL3613296.1"/>
    <property type="molecule type" value="Genomic_DNA"/>
</dbReference>
<comment type="caution">
    <text evidence="2">The sequence shown here is derived from an EMBL/GenBank/DDBJ whole genome shotgun (WGS) entry which is preliminary data.</text>
</comment>
<feature type="compositionally biased region" description="Basic residues" evidence="1">
    <location>
        <begin position="7"/>
        <end position="21"/>
    </location>
</feature>
<name>A0ABD3B7G3_9LAMI</name>
<gene>
    <name evidence="3" type="ORF">CASFOL_030330</name>
    <name evidence="4" type="ORF">CASFOL_030348</name>
    <name evidence="2" type="ORF">CASFOL_042872</name>
</gene>
<proteinExistence type="predicted"/>
<dbReference type="EMBL" id="JAVIJP010000048">
    <property type="protein sequence ID" value="KAL3625801.1"/>
    <property type="molecule type" value="Genomic_DNA"/>
</dbReference>
<evidence type="ECO:0000313" key="5">
    <source>
        <dbReference type="Proteomes" id="UP001632038"/>
    </source>
</evidence>
<evidence type="ECO:0000256" key="1">
    <source>
        <dbReference type="SAM" id="MobiDB-lite"/>
    </source>
</evidence>